<dbReference type="InterPro" id="IPR050879">
    <property type="entry name" value="Acyltransferase_3"/>
</dbReference>
<keyword evidence="1" id="KW-1133">Transmembrane helix</keyword>
<proteinExistence type="predicted"/>
<dbReference type="InterPro" id="IPR002656">
    <property type="entry name" value="Acyl_transf_3_dom"/>
</dbReference>
<gene>
    <name evidence="3" type="ORF">AVT10_04060</name>
</gene>
<feature type="transmembrane region" description="Helical" evidence="1">
    <location>
        <begin position="36"/>
        <end position="53"/>
    </location>
</feature>
<dbReference type="RefSeq" id="WP_066691825.1">
    <property type="nucleotide sequence ID" value="NZ_CP117025.1"/>
</dbReference>
<evidence type="ECO:0000313" key="3">
    <source>
        <dbReference type="EMBL" id="KZE11435.1"/>
    </source>
</evidence>
<keyword evidence="1" id="KW-0472">Membrane</keyword>
<keyword evidence="1" id="KW-0812">Transmembrane</keyword>
<protein>
    <submittedName>
        <fullName evidence="3">Acetyltransferase</fullName>
    </submittedName>
</protein>
<dbReference type="Pfam" id="PF01757">
    <property type="entry name" value="Acyl_transf_3"/>
    <property type="match status" value="1"/>
</dbReference>
<keyword evidence="4" id="KW-1185">Reference proteome</keyword>
<accession>A0ABR5YAW5</accession>
<evidence type="ECO:0000259" key="2">
    <source>
        <dbReference type="Pfam" id="PF01757"/>
    </source>
</evidence>
<evidence type="ECO:0000256" key="1">
    <source>
        <dbReference type="SAM" id="Phobius"/>
    </source>
</evidence>
<evidence type="ECO:0000313" key="4">
    <source>
        <dbReference type="Proteomes" id="UP000076609"/>
    </source>
</evidence>
<feature type="transmembrane region" description="Helical" evidence="1">
    <location>
        <begin position="12"/>
        <end position="30"/>
    </location>
</feature>
<sequence length="82" mass="9393">MIKYREDIDGLRAIAVLLVIAFHCGFARFIPGGYVGVDVFFVISGYLITKIIFTDAQAGRFSIWDFYERRVRRGVCHNSTSR</sequence>
<name>A0ABR5YAW5_9SPHN</name>
<feature type="domain" description="Acyltransferase 3" evidence="2">
    <location>
        <begin position="6"/>
        <end position="73"/>
    </location>
</feature>
<dbReference type="PANTHER" id="PTHR23028">
    <property type="entry name" value="ACETYLTRANSFERASE"/>
    <property type="match status" value="1"/>
</dbReference>
<comment type="caution">
    <text evidence="3">The sequence shown here is derived from an EMBL/GenBank/DDBJ whole genome shotgun (WGS) entry which is preliminary data.</text>
</comment>
<reference evidence="4" key="1">
    <citation type="submission" date="2016-01" db="EMBL/GenBank/DDBJ databases">
        <title>Draft genome of Chromobacterium sp. F49.</title>
        <authorList>
            <person name="Hong K.W."/>
        </authorList>
    </citation>
    <scope>NUCLEOTIDE SEQUENCE [LARGE SCALE GENOMIC DNA]</scope>
    <source>
        <strain evidence="4">CN3</strain>
    </source>
</reference>
<dbReference type="EMBL" id="LQQO01000034">
    <property type="protein sequence ID" value="KZE11435.1"/>
    <property type="molecule type" value="Genomic_DNA"/>
</dbReference>
<dbReference type="Proteomes" id="UP000076609">
    <property type="component" value="Unassembled WGS sequence"/>
</dbReference>
<organism evidence="3 4">
    <name type="scientific">Sphingomonas hankookensis</name>
    <dbReference type="NCBI Taxonomy" id="563996"/>
    <lineage>
        <taxon>Bacteria</taxon>
        <taxon>Pseudomonadati</taxon>
        <taxon>Pseudomonadota</taxon>
        <taxon>Alphaproteobacteria</taxon>
        <taxon>Sphingomonadales</taxon>
        <taxon>Sphingomonadaceae</taxon>
        <taxon>Sphingomonas</taxon>
    </lineage>
</organism>
<dbReference type="PANTHER" id="PTHR23028:SF53">
    <property type="entry name" value="ACYL_TRANSF_3 DOMAIN-CONTAINING PROTEIN"/>
    <property type="match status" value="1"/>
</dbReference>